<keyword evidence="5 14" id="KW-0175">Coiled coil</keyword>
<comment type="function">
    <text evidence="13">Acts as a negative regulator of G1 to S cell cycle phase progression by inhibiting cyclin-dependent kinases. Inhibitory effects are additive with GADD45 proteins but also occur in the absence of GADD45 proteins. Acts as a repressor of the orphan nuclear receptor NR4A1 by inhibiting AB domain-mediated transcriptional activity. May be involved in the hormone-mediated regulation of NR4A1 transcriptional activity. May play a role in mitochondrial protein synthesis.</text>
</comment>
<dbReference type="Proteomes" id="UP000000539">
    <property type="component" value="Chromosome 30"/>
</dbReference>
<comment type="subcellular location">
    <subcellularLocation>
        <location evidence="2">Mitochondrion</location>
    </subcellularLocation>
    <subcellularLocation>
        <location evidence="1">Nucleus</location>
    </subcellularLocation>
</comment>
<feature type="compositionally biased region" description="Low complexity" evidence="15">
    <location>
        <begin position="293"/>
        <end position="305"/>
    </location>
</feature>
<evidence type="ECO:0000256" key="5">
    <source>
        <dbReference type="ARBA" id="ARBA00023054"/>
    </source>
</evidence>
<feature type="region of interest" description="Disordered" evidence="15">
    <location>
        <begin position="227"/>
        <end position="326"/>
    </location>
</feature>
<proteinExistence type="inferred from homology"/>
<evidence type="ECO:0000256" key="2">
    <source>
        <dbReference type="ARBA" id="ARBA00004173"/>
    </source>
</evidence>
<dbReference type="InterPro" id="IPR018472">
    <property type="entry name" value="Ribosomal_mL64"/>
</dbReference>
<sequence length="326" mass="36836">MRLFRKPPLPAAPASGLRTPYQPPPRPDLPRSSSPPLSPCSVPPPPFSVPPQRHLLFPLPPAPSLISVGRHFRPPFSSHPTSLPPVSSPTRRHFRPPHKMAALALLRCLGSGRVPRASGPVRPYRAAPLRRRVRPPPLTDPEDQRAAAKRFGWLGAASGVAVERLWPSPERLREMEEEEREWCPSLREMEAALERKEQEERRLREEREQLVARSLAAMPARIAAWRQEREQMRERSRQDAARRQRLLAEAAERLGAPARPGDPRVQAVMQDLERERRRQEKRQRRQQHEEATRSALAAAEAAAASQPPPLSPPRTSEPPPVPTQDL</sequence>
<keyword evidence="8" id="KW-0687">Ribonucleoprotein</keyword>
<evidence type="ECO:0000256" key="4">
    <source>
        <dbReference type="ARBA" id="ARBA00022980"/>
    </source>
</evidence>
<evidence type="ECO:0000256" key="15">
    <source>
        <dbReference type="SAM" id="MobiDB-lite"/>
    </source>
</evidence>
<feature type="coiled-coil region" evidence="14">
    <location>
        <begin position="186"/>
        <end position="213"/>
    </location>
</feature>
<dbReference type="Gene3D" id="6.10.280.120">
    <property type="entry name" value="Growth arrest and DNA-damage-inducible proteins-interacting protein 1"/>
    <property type="match status" value="1"/>
</dbReference>
<reference evidence="16" key="1">
    <citation type="submission" date="2020-11" db="EMBL/GenBank/DDBJ databases">
        <title>Gallus gallus (Chicken) genome, bGalGal1, GRCg7b, maternal haplotype autosomes + Z &amp; W.</title>
        <authorList>
            <person name="Warren W."/>
            <person name="Formenti G."/>
            <person name="Fedrigo O."/>
            <person name="Haase B."/>
            <person name="Mountcastle J."/>
            <person name="Balacco J."/>
            <person name="Tracey A."/>
            <person name="Schneider V."/>
            <person name="Okimoto R."/>
            <person name="Cheng H."/>
            <person name="Hawken R."/>
            <person name="Howe K."/>
            <person name="Jarvis E.D."/>
        </authorList>
    </citation>
    <scope>NUCLEOTIDE SEQUENCE [LARGE SCALE GENOMIC DNA]</scope>
    <source>
        <strain evidence="16">Broiler</strain>
    </source>
</reference>
<evidence type="ECO:0000256" key="7">
    <source>
        <dbReference type="ARBA" id="ARBA00023242"/>
    </source>
</evidence>
<evidence type="ECO:0000256" key="6">
    <source>
        <dbReference type="ARBA" id="ARBA00023128"/>
    </source>
</evidence>
<evidence type="ECO:0000313" key="16">
    <source>
        <dbReference type="Ensembl" id="ENSGALP00010004633.1"/>
    </source>
</evidence>
<dbReference type="GO" id="GO:1990904">
    <property type="term" value="C:ribonucleoprotein complex"/>
    <property type="evidence" value="ECO:0007669"/>
    <property type="project" value="UniProtKB-KW"/>
</dbReference>
<evidence type="ECO:0000256" key="3">
    <source>
        <dbReference type="ARBA" id="ARBA00005421"/>
    </source>
</evidence>
<reference evidence="16" key="3">
    <citation type="submission" date="2025-09" db="UniProtKB">
        <authorList>
            <consortium name="Ensembl"/>
        </authorList>
    </citation>
    <scope>IDENTIFICATION</scope>
    <source>
        <strain evidence="16">broiler</strain>
    </source>
</reference>
<dbReference type="Pfam" id="PF10147">
    <property type="entry name" value="CR6_interact"/>
    <property type="match status" value="1"/>
</dbReference>
<feature type="compositionally biased region" description="Pro residues" evidence="15">
    <location>
        <begin position="36"/>
        <end position="46"/>
    </location>
</feature>
<keyword evidence="6" id="KW-0496">Mitochondrion</keyword>
<evidence type="ECO:0000256" key="8">
    <source>
        <dbReference type="ARBA" id="ARBA00023274"/>
    </source>
</evidence>
<dbReference type="GO" id="GO:0005634">
    <property type="term" value="C:nucleus"/>
    <property type="evidence" value="ECO:0007669"/>
    <property type="project" value="UniProtKB-SubCell"/>
</dbReference>
<evidence type="ECO:0000256" key="14">
    <source>
        <dbReference type="SAM" id="Coils"/>
    </source>
</evidence>
<feature type="compositionally biased region" description="Basic and acidic residues" evidence="15">
    <location>
        <begin position="227"/>
        <end position="242"/>
    </location>
</feature>
<dbReference type="GO" id="GO:0005840">
    <property type="term" value="C:ribosome"/>
    <property type="evidence" value="ECO:0007669"/>
    <property type="project" value="UniProtKB-KW"/>
</dbReference>
<dbReference type="GeneTree" id="ENSGT00390000013719"/>
<evidence type="ECO:0000256" key="10">
    <source>
        <dbReference type="ARBA" id="ARBA00030700"/>
    </source>
</evidence>
<gene>
    <name evidence="16" type="primary">GADD45GIP1</name>
</gene>
<name>A0A8V0XK47_CHICK</name>
<keyword evidence="17" id="KW-1185">Reference proteome</keyword>
<dbReference type="InterPro" id="IPR043035">
    <property type="entry name" value="Ribosomal_mL64_sf"/>
</dbReference>
<keyword evidence="9" id="KW-0131">Cell cycle</keyword>
<comment type="similarity">
    <text evidence="3">Belongs to the mitochondrion-specific ribosomal protein mL64 family.</text>
</comment>
<feature type="compositionally biased region" description="Pro residues" evidence="15">
    <location>
        <begin position="306"/>
        <end position="326"/>
    </location>
</feature>
<reference evidence="16" key="2">
    <citation type="submission" date="2025-08" db="UniProtKB">
        <authorList>
            <consortium name="Ensembl"/>
        </authorList>
    </citation>
    <scope>IDENTIFICATION</scope>
    <source>
        <strain evidence="16">broiler</strain>
    </source>
</reference>
<evidence type="ECO:0000256" key="12">
    <source>
        <dbReference type="ARBA" id="ARBA00035485"/>
    </source>
</evidence>
<evidence type="ECO:0000256" key="9">
    <source>
        <dbReference type="ARBA" id="ARBA00023306"/>
    </source>
</evidence>
<dbReference type="PANTHER" id="PTHR31761">
    <property type="entry name" value="GROWTH ARREST AND DNA DAMAGE-INDUCIBLE PROTEINS-INTERACTING PROTEIN 1 GADD45GIP1"/>
    <property type="match status" value="1"/>
</dbReference>
<keyword evidence="7" id="KW-0539">Nucleus</keyword>
<evidence type="ECO:0000256" key="1">
    <source>
        <dbReference type="ARBA" id="ARBA00004123"/>
    </source>
</evidence>
<dbReference type="AlphaFoldDB" id="A0A8V0XK47"/>
<dbReference type="GO" id="GO:0005739">
    <property type="term" value="C:mitochondrion"/>
    <property type="evidence" value="ECO:0000318"/>
    <property type="project" value="GO_Central"/>
</dbReference>
<feature type="region of interest" description="Disordered" evidence="15">
    <location>
        <begin position="70"/>
        <end position="95"/>
    </location>
</feature>
<protein>
    <recommendedName>
        <fullName evidence="11">Large ribosomal subunit protein mL64</fullName>
    </recommendedName>
    <alternativeName>
        <fullName evidence="10">39S ribosomal protein L59, mitochondrial</fullName>
    </alternativeName>
    <alternativeName>
        <fullName evidence="12">Growth arrest and DNA damage-inducible proteins-interacting protein 1</fullName>
    </alternativeName>
</protein>
<organism evidence="16 17">
    <name type="scientific">Gallus gallus</name>
    <name type="common">Chicken</name>
    <dbReference type="NCBI Taxonomy" id="9031"/>
    <lineage>
        <taxon>Eukaryota</taxon>
        <taxon>Metazoa</taxon>
        <taxon>Chordata</taxon>
        <taxon>Craniata</taxon>
        <taxon>Vertebrata</taxon>
        <taxon>Euteleostomi</taxon>
        <taxon>Archelosauria</taxon>
        <taxon>Archosauria</taxon>
        <taxon>Dinosauria</taxon>
        <taxon>Saurischia</taxon>
        <taxon>Theropoda</taxon>
        <taxon>Coelurosauria</taxon>
        <taxon>Aves</taxon>
        <taxon>Neognathae</taxon>
        <taxon>Galloanserae</taxon>
        <taxon>Galliformes</taxon>
        <taxon>Phasianidae</taxon>
        <taxon>Phasianinae</taxon>
        <taxon>Gallus</taxon>
    </lineage>
</organism>
<dbReference type="OrthoDB" id="10463468at2759"/>
<dbReference type="Ensembl" id="ENSGALT00010007712.1">
    <property type="protein sequence ID" value="ENSGALP00010004633.1"/>
    <property type="gene ID" value="ENSGALG00010003292.1"/>
</dbReference>
<feature type="region of interest" description="Disordered" evidence="15">
    <location>
        <begin position="1"/>
        <end position="46"/>
    </location>
</feature>
<keyword evidence="4" id="KW-0689">Ribosomal protein</keyword>
<evidence type="ECO:0000256" key="11">
    <source>
        <dbReference type="ARBA" id="ARBA00035184"/>
    </source>
</evidence>
<feature type="compositionally biased region" description="Low complexity" evidence="15">
    <location>
        <begin position="247"/>
        <end position="259"/>
    </location>
</feature>
<accession>A0A8V0XK47</accession>
<evidence type="ECO:0000256" key="13">
    <source>
        <dbReference type="ARBA" id="ARBA00060144"/>
    </source>
</evidence>
<dbReference type="PANTHER" id="PTHR31761:SF1">
    <property type="entry name" value="LARGE RIBOSOMAL SUBUNIT PROTEIN ML64"/>
    <property type="match status" value="1"/>
</dbReference>
<evidence type="ECO:0000313" key="17">
    <source>
        <dbReference type="Proteomes" id="UP000000539"/>
    </source>
</evidence>